<dbReference type="Proteomes" id="UP001482620">
    <property type="component" value="Unassembled WGS sequence"/>
</dbReference>
<accession>A0ABV0TAE9</accession>
<sequence>MLSREDSLSHSEIQLEQWPQVNWDWSSSIRSFIMTRTSYFNDAEVEPENLTDELVTPDAFQLKLPGNGITADFL</sequence>
<name>A0ABV0TAE9_9TELE</name>
<dbReference type="EMBL" id="JAHRIQ010025777">
    <property type="protein sequence ID" value="MEQ2229849.1"/>
    <property type="molecule type" value="Genomic_DNA"/>
</dbReference>
<keyword evidence="2" id="KW-1185">Reference proteome</keyword>
<organism evidence="1 2">
    <name type="scientific">Ilyodon furcidens</name>
    <name type="common">goldbreast splitfin</name>
    <dbReference type="NCBI Taxonomy" id="33524"/>
    <lineage>
        <taxon>Eukaryota</taxon>
        <taxon>Metazoa</taxon>
        <taxon>Chordata</taxon>
        <taxon>Craniata</taxon>
        <taxon>Vertebrata</taxon>
        <taxon>Euteleostomi</taxon>
        <taxon>Actinopterygii</taxon>
        <taxon>Neopterygii</taxon>
        <taxon>Teleostei</taxon>
        <taxon>Neoteleostei</taxon>
        <taxon>Acanthomorphata</taxon>
        <taxon>Ovalentaria</taxon>
        <taxon>Atherinomorphae</taxon>
        <taxon>Cyprinodontiformes</taxon>
        <taxon>Goodeidae</taxon>
        <taxon>Ilyodon</taxon>
    </lineage>
</organism>
<gene>
    <name evidence="1" type="ORF">ILYODFUR_023105</name>
</gene>
<reference evidence="1 2" key="1">
    <citation type="submission" date="2021-06" db="EMBL/GenBank/DDBJ databases">
        <authorList>
            <person name="Palmer J.M."/>
        </authorList>
    </citation>
    <scope>NUCLEOTIDE SEQUENCE [LARGE SCALE GENOMIC DNA]</scope>
    <source>
        <strain evidence="2">if_2019</strain>
        <tissue evidence="1">Muscle</tissue>
    </source>
</reference>
<protein>
    <submittedName>
        <fullName evidence="1">Uncharacterized protein</fullName>
    </submittedName>
</protein>
<comment type="caution">
    <text evidence="1">The sequence shown here is derived from an EMBL/GenBank/DDBJ whole genome shotgun (WGS) entry which is preliminary data.</text>
</comment>
<proteinExistence type="predicted"/>
<evidence type="ECO:0000313" key="2">
    <source>
        <dbReference type="Proteomes" id="UP001482620"/>
    </source>
</evidence>
<evidence type="ECO:0000313" key="1">
    <source>
        <dbReference type="EMBL" id="MEQ2229849.1"/>
    </source>
</evidence>